<accession>A0A5P2DDA3</accession>
<dbReference type="Proteomes" id="UP000325211">
    <property type="component" value="Chromosome"/>
</dbReference>
<reference evidence="1 2" key="1">
    <citation type="submission" date="2018-05" db="EMBL/GenBank/DDBJ databases">
        <title>Streptomyces venezuelae.</title>
        <authorList>
            <person name="Kim W."/>
            <person name="Lee N."/>
            <person name="Cho B.-K."/>
        </authorList>
    </citation>
    <scope>NUCLEOTIDE SEQUENCE [LARGE SCALE GENOMIC DNA]</scope>
    <source>
        <strain evidence="1 2">ATCC 21782</strain>
    </source>
</reference>
<evidence type="ECO:0000313" key="1">
    <source>
        <dbReference type="EMBL" id="QES51241.1"/>
    </source>
</evidence>
<proteinExistence type="predicted"/>
<protein>
    <submittedName>
        <fullName evidence="1">Uncharacterized protein</fullName>
    </submittedName>
</protein>
<organism evidence="1 2">
    <name type="scientific">Streptomyces venezuelae</name>
    <dbReference type="NCBI Taxonomy" id="54571"/>
    <lineage>
        <taxon>Bacteria</taxon>
        <taxon>Bacillati</taxon>
        <taxon>Actinomycetota</taxon>
        <taxon>Actinomycetes</taxon>
        <taxon>Kitasatosporales</taxon>
        <taxon>Streptomycetaceae</taxon>
        <taxon>Streptomyces</taxon>
    </lineage>
</organism>
<dbReference type="EMBL" id="CP029190">
    <property type="protein sequence ID" value="QES51241.1"/>
    <property type="molecule type" value="Genomic_DNA"/>
</dbReference>
<name>A0A5P2DDA3_STRVZ</name>
<dbReference type="OrthoDB" id="4301388at2"/>
<sequence>MGRVVLERFPAGSPRGSWPAEEYAAERMREGVPAEVVMDLATDAFLVVVRQRDARSGH</sequence>
<gene>
    <name evidence="1" type="ORF">DEJ50_28810</name>
</gene>
<dbReference type="AlphaFoldDB" id="A0A5P2DDA3"/>
<dbReference type="RefSeq" id="WP_150210986.1">
    <property type="nucleotide sequence ID" value="NZ_CP029190.1"/>
</dbReference>
<evidence type="ECO:0000313" key="2">
    <source>
        <dbReference type="Proteomes" id="UP000325211"/>
    </source>
</evidence>